<protein>
    <submittedName>
        <fullName evidence="1">Uncharacterized protein</fullName>
    </submittedName>
</protein>
<reference evidence="1 2" key="1">
    <citation type="submission" date="2018-12" db="EMBL/GenBank/DDBJ databases">
        <authorList>
            <consortium name="Pathogen Informatics"/>
        </authorList>
    </citation>
    <scope>NUCLEOTIDE SEQUENCE [LARGE SCALE GENOMIC DNA]</scope>
    <source>
        <strain evidence="1 2">NCTC13071</strain>
    </source>
</reference>
<dbReference type="EMBL" id="LR134384">
    <property type="protein sequence ID" value="VEH15312.1"/>
    <property type="molecule type" value="Genomic_DNA"/>
</dbReference>
<accession>A0A448L5X3</accession>
<dbReference type="Proteomes" id="UP000274578">
    <property type="component" value="Chromosome 1"/>
</dbReference>
<gene>
    <name evidence="1" type="ORF">NCTC13071_01312</name>
</gene>
<evidence type="ECO:0000313" key="1">
    <source>
        <dbReference type="EMBL" id="VEH15312.1"/>
    </source>
</evidence>
<evidence type="ECO:0000313" key="2">
    <source>
        <dbReference type="Proteomes" id="UP000274578"/>
    </source>
</evidence>
<dbReference type="KEGG" id="poc:NCTC13071_01312"/>
<dbReference type="RefSeq" id="WP_081620305.1">
    <property type="nucleotide sequence ID" value="NZ_LR134384.1"/>
</dbReference>
<dbReference type="GeneID" id="85012156"/>
<proteinExistence type="predicted"/>
<name>A0A448L5X3_9BACT</name>
<organism evidence="1 2">
    <name type="scientific">Segatella oris</name>
    <dbReference type="NCBI Taxonomy" id="28135"/>
    <lineage>
        <taxon>Bacteria</taxon>
        <taxon>Pseudomonadati</taxon>
        <taxon>Bacteroidota</taxon>
        <taxon>Bacteroidia</taxon>
        <taxon>Bacteroidales</taxon>
        <taxon>Prevotellaceae</taxon>
        <taxon>Segatella</taxon>
    </lineage>
</organism>
<dbReference type="AlphaFoldDB" id="A0A448L5X3"/>
<sequence length="77" mass="8565">MKQSFIRQGTCVVCTNMTCGKPQKVGGIRAERYVMNTKAKETHNIDAASKRVIAENDSDQNDEDLNKNFMGIVANQT</sequence>